<evidence type="ECO:0000313" key="2">
    <source>
        <dbReference type="EMBL" id="KAJ8890605.1"/>
    </source>
</evidence>
<feature type="region of interest" description="Disordered" evidence="1">
    <location>
        <begin position="44"/>
        <end position="66"/>
    </location>
</feature>
<organism evidence="2 3">
    <name type="scientific">Dryococelus australis</name>
    <dbReference type="NCBI Taxonomy" id="614101"/>
    <lineage>
        <taxon>Eukaryota</taxon>
        <taxon>Metazoa</taxon>
        <taxon>Ecdysozoa</taxon>
        <taxon>Arthropoda</taxon>
        <taxon>Hexapoda</taxon>
        <taxon>Insecta</taxon>
        <taxon>Pterygota</taxon>
        <taxon>Neoptera</taxon>
        <taxon>Polyneoptera</taxon>
        <taxon>Phasmatodea</taxon>
        <taxon>Verophasmatodea</taxon>
        <taxon>Anareolatae</taxon>
        <taxon>Phasmatidae</taxon>
        <taxon>Eurycanthinae</taxon>
        <taxon>Dryococelus</taxon>
    </lineage>
</organism>
<sequence length="100" mass="10990">MEAVTSIPEPAPSNTKPVQALVDRTRELVRYLLVREIIPRQKASRLDPRGRASLPGSSSLTRSLAVGGKQTIDLNGTLNGRRSAMRRCTLLSLTVLRQKP</sequence>
<dbReference type="EMBL" id="JARBHB010000003">
    <property type="protein sequence ID" value="KAJ8890605.1"/>
    <property type="molecule type" value="Genomic_DNA"/>
</dbReference>
<proteinExistence type="predicted"/>
<evidence type="ECO:0000313" key="3">
    <source>
        <dbReference type="Proteomes" id="UP001159363"/>
    </source>
</evidence>
<gene>
    <name evidence="2" type="ORF">PR048_010114</name>
</gene>
<evidence type="ECO:0000256" key="1">
    <source>
        <dbReference type="SAM" id="MobiDB-lite"/>
    </source>
</evidence>
<reference evidence="2 3" key="1">
    <citation type="submission" date="2023-02" db="EMBL/GenBank/DDBJ databases">
        <title>LHISI_Scaffold_Assembly.</title>
        <authorList>
            <person name="Stuart O.P."/>
            <person name="Cleave R."/>
            <person name="Magrath M.J.L."/>
            <person name="Mikheyev A.S."/>
        </authorList>
    </citation>
    <scope>NUCLEOTIDE SEQUENCE [LARGE SCALE GENOMIC DNA]</scope>
    <source>
        <strain evidence="2">Daus_M_001</strain>
        <tissue evidence="2">Leg muscle</tissue>
    </source>
</reference>
<keyword evidence="3" id="KW-1185">Reference proteome</keyword>
<comment type="caution">
    <text evidence="2">The sequence shown here is derived from an EMBL/GenBank/DDBJ whole genome shotgun (WGS) entry which is preliminary data.</text>
</comment>
<accession>A0ABQ9I2V9</accession>
<name>A0ABQ9I2V9_9NEOP</name>
<protein>
    <submittedName>
        <fullName evidence="2">Uncharacterized protein</fullName>
    </submittedName>
</protein>
<dbReference type="Proteomes" id="UP001159363">
    <property type="component" value="Chromosome 3"/>
</dbReference>